<dbReference type="EMBL" id="JAUZQE010000011">
    <property type="protein sequence ID" value="MDR4125604.1"/>
    <property type="molecule type" value="Genomic_DNA"/>
</dbReference>
<evidence type="ECO:0000256" key="5">
    <source>
        <dbReference type="ARBA" id="ARBA00023014"/>
    </source>
</evidence>
<dbReference type="InterPro" id="IPR017900">
    <property type="entry name" value="4Fe4S_Fe_S_CS"/>
</dbReference>
<dbReference type="InterPro" id="IPR017896">
    <property type="entry name" value="4Fe4S_Fe-S-bd"/>
</dbReference>
<dbReference type="SUPFAM" id="SSF54862">
    <property type="entry name" value="4Fe-4S ferredoxins"/>
    <property type="match status" value="1"/>
</dbReference>
<feature type="domain" description="4Fe-4S ferredoxin-type" evidence="8">
    <location>
        <begin position="332"/>
        <end position="361"/>
    </location>
</feature>
<feature type="domain" description="4Fe-4S ferredoxin-type" evidence="8">
    <location>
        <begin position="295"/>
        <end position="324"/>
    </location>
</feature>
<dbReference type="RefSeq" id="WP_347286787.1">
    <property type="nucleotide sequence ID" value="NZ_JAUZQE010000011.1"/>
</dbReference>
<sequence length="527" mass="57514">MHHTRTRSTRRGLNAWRRVEGGFDAVLGPAHNPLRHLGTLGFLALWLLAATGIVLYALFDTSVAGAWHSVERLAHLPLGSGRLLRGLHRYAADLLMVVVALHIVREWLHGHARGARRFHWLTGVPAVVLCFITAIGGFWLNWDHLAQYSAISTFEWLDTLPLFASPLARNFLAPAAFSDRMFSLFVFVHVGLPLLLLFALWFHIQRLSHVAMLPPRRLTLGVVLTLAGLALVSPVLSHPPAALGQTPVSLRIDWLLLWLHPVTDATSPHVTLALLGGALAVLLALPFVGRASRPAAAVVHPQECSGCGWCFDDCPYAAISMVPRPGQPAGRLLAHVDTDLCTACGICAGACPSSTPLRTAEPLVTGIDLPRLPVTMLRNQLRAQLQHHLRHGAEAPVVAFTCRHGATLPHSTAHVVHSELVCTGQLPPSFIEYALRSGAAGVLVAACPEGGCEFRLGERWIAQRLTQRRPPQLRPLAEPGRLQLAFAAAGASRVLEQAVQALRARTHLREHPLHEHPSHEHRSHERP</sequence>
<dbReference type="Pfam" id="PF00033">
    <property type="entry name" value="Cytochrome_B"/>
    <property type="match status" value="1"/>
</dbReference>
<feature type="transmembrane region" description="Helical" evidence="6">
    <location>
        <begin position="181"/>
        <end position="204"/>
    </location>
</feature>
<dbReference type="Pfam" id="PF02662">
    <property type="entry name" value="FlpD"/>
    <property type="match status" value="1"/>
</dbReference>
<dbReference type="InterPro" id="IPR016174">
    <property type="entry name" value="Di-haem_cyt_TM"/>
</dbReference>
<keyword evidence="4" id="KW-0408">Iron</keyword>
<dbReference type="Gene3D" id="3.30.70.20">
    <property type="match status" value="1"/>
</dbReference>
<feature type="transmembrane region" description="Helical" evidence="6">
    <location>
        <begin position="90"/>
        <end position="108"/>
    </location>
</feature>
<keyword evidence="5" id="KW-0411">Iron-sulfur</keyword>
<dbReference type="Pfam" id="PF12838">
    <property type="entry name" value="Fer4_7"/>
    <property type="match status" value="1"/>
</dbReference>
<dbReference type="PROSITE" id="PS51379">
    <property type="entry name" value="4FE4S_FER_2"/>
    <property type="match status" value="2"/>
</dbReference>
<keyword evidence="2" id="KW-0479">Metal-binding</keyword>
<comment type="caution">
    <text evidence="9">The sequence shown here is derived from an EMBL/GenBank/DDBJ whole genome shotgun (WGS) entry which is preliminary data.</text>
</comment>
<dbReference type="PANTHER" id="PTHR19271:SF16">
    <property type="entry name" value="CYTOCHROME B"/>
    <property type="match status" value="1"/>
</dbReference>
<organism evidence="9 10">
    <name type="scientific">Yanghanlia caeni</name>
    <dbReference type="NCBI Taxonomy" id="3064283"/>
    <lineage>
        <taxon>Bacteria</taxon>
        <taxon>Pseudomonadati</taxon>
        <taxon>Pseudomonadota</taxon>
        <taxon>Betaproteobacteria</taxon>
        <taxon>Burkholderiales</taxon>
        <taxon>Alcaligenaceae</taxon>
        <taxon>Yanghanlia</taxon>
    </lineage>
</organism>
<dbReference type="InterPro" id="IPR005797">
    <property type="entry name" value="Cyt_b/b6_N"/>
</dbReference>
<accession>A0ABU1D594</accession>
<gene>
    <name evidence="9" type="ORF">Q8947_06355</name>
</gene>
<evidence type="ECO:0000256" key="4">
    <source>
        <dbReference type="ARBA" id="ARBA00023004"/>
    </source>
</evidence>
<proteinExistence type="predicted"/>
<dbReference type="PROSITE" id="PS51002">
    <property type="entry name" value="CYTB_NTER"/>
    <property type="match status" value="1"/>
</dbReference>
<dbReference type="Proteomes" id="UP001232156">
    <property type="component" value="Unassembled WGS sequence"/>
</dbReference>
<keyword evidence="3" id="KW-0560">Oxidoreductase</keyword>
<feature type="transmembrane region" description="Helical" evidence="6">
    <location>
        <begin position="120"/>
        <end position="140"/>
    </location>
</feature>
<keyword evidence="6" id="KW-0472">Membrane</keyword>
<dbReference type="PANTHER" id="PTHR19271">
    <property type="entry name" value="CYTOCHROME B"/>
    <property type="match status" value="1"/>
</dbReference>
<evidence type="ECO:0000256" key="6">
    <source>
        <dbReference type="SAM" id="Phobius"/>
    </source>
</evidence>
<protein>
    <submittedName>
        <fullName evidence="9">Hydrogenase iron-sulfur subunit</fullName>
    </submittedName>
</protein>
<feature type="transmembrane region" description="Helical" evidence="6">
    <location>
        <begin position="216"/>
        <end position="236"/>
    </location>
</feature>
<evidence type="ECO:0000259" key="8">
    <source>
        <dbReference type="PROSITE" id="PS51379"/>
    </source>
</evidence>
<evidence type="ECO:0000313" key="9">
    <source>
        <dbReference type="EMBL" id="MDR4125604.1"/>
    </source>
</evidence>
<reference evidence="9 10" key="1">
    <citation type="submission" date="2023-08" db="EMBL/GenBank/DDBJ databases">
        <title>Alcaligenaceae gen. nov., a novel taxon isolated from the sludge of Yixing Pesticide Factory.</title>
        <authorList>
            <person name="Ruan L."/>
        </authorList>
    </citation>
    <scope>NUCLEOTIDE SEQUENCE [LARGE SCALE GENOMIC DNA]</scope>
    <source>
        <strain evidence="9 10">LG-2</strain>
    </source>
</reference>
<feature type="transmembrane region" description="Helical" evidence="6">
    <location>
        <begin position="269"/>
        <end position="288"/>
    </location>
</feature>
<dbReference type="PROSITE" id="PS00198">
    <property type="entry name" value="4FE4S_FER_1"/>
    <property type="match status" value="2"/>
</dbReference>
<evidence type="ECO:0000256" key="1">
    <source>
        <dbReference type="ARBA" id="ARBA00011649"/>
    </source>
</evidence>
<dbReference type="InterPro" id="IPR027387">
    <property type="entry name" value="Cytb/b6-like_sf"/>
</dbReference>
<comment type="subunit">
    <text evidence="1">The main subunits of complex b-c1 are: cytochrome b, cytochrome c1 and the Rieske protein.</text>
</comment>
<evidence type="ECO:0000256" key="3">
    <source>
        <dbReference type="ARBA" id="ARBA00023002"/>
    </source>
</evidence>
<keyword evidence="6" id="KW-1133">Transmembrane helix</keyword>
<dbReference type="Gene3D" id="1.20.810.10">
    <property type="entry name" value="Cytochrome Bc1 Complex, Chain C"/>
    <property type="match status" value="1"/>
</dbReference>
<evidence type="ECO:0000313" key="10">
    <source>
        <dbReference type="Proteomes" id="UP001232156"/>
    </source>
</evidence>
<evidence type="ECO:0000256" key="2">
    <source>
        <dbReference type="ARBA" id="ARBA00022723"/>
    </source>
</evidence>
<feature type="transmembrane region" description="Helical" evidence="6">
    <location>
        <begin position="37"/>
        <end position="59"/>
    </location>
</feature>
<name>A0ABU1D594_9BURK</name>
<dbReference type="SUPFAM" id="SSF81342">
    <property type="entry name" value="Transmembrane di-heme cytochromes"/>
    <property type="match status" value="1"/>
</dbReference>
<evidence type="ECO:0000259" key="7">
    <source>
        <dbReference type="PROSITE" id="PS51002"/>
    </source>
</evidence>
<dbReference type="InterPro" id="IPR003813">
    <property type="entry name" value="MvhD/FlpD"/>
</dbReference>
<feature type="domain" description="Cytochrome b/b6 N-terminal region profile" evidence="7">
    <location>
        <begin position="1"/>
        <end position="216"/>
    </location>
</feature>
<keyword evidence="10" id="KW-1185">Reference proteome</keyword>
<keyword evidence="6" id="KW-0812">Transmembrane</keyword>